<proteinExistence type="predicted"/>
<sequence length="65" mass="7573">MPKIIKLADGTDFELDEALVRIQDSGTVTLSDDDAVYFQRQLEFIEAQTYVHNEVDCVLPNHWRY</sequence>
<accession>A0A7D0N9N4</accession>
<organism evidence="1">
    <name type="scientific">Escherichia phage vB_EcoM_4HA13</name>
    <dbReference type="NCBI Taxonomy" id="2601675"/>
    <lineage>
        <taxon>Viruses</taxon>
        <taxon>Duplodnaviria</taxon>
        <taxon>Heunggongvirae</taxon>
        <taxon>Uroviricota</taxon>
        <taxon>Caudoviricetes</taxon>
        <taxon>Chaseviridae</taxon>
        <taxon>Cleopatravirinae</taxon>
        <taxon>Sabourvirus</taxon>
        <taxon>Sabourvirus sv4HA13</taxon>
    </lineage>
</organism>
<protein>
    <submittedName>
        <fullName evidence="1">Uncharacterized protein</fullName>
    </submittedName>
</protein>
<dbReference type="EMBL" id="MN136198">
    <property type="protein sequence ID" value="QEM43029.1"/>
    <property type="molecule type" value="Genomic_DNA"/>
</dbReference>
<gene>
    <name evidence="1" type="ORF">AC4HA13_530</name>
</gene>
<evidence type="ECO:0000313" key="1">
    <source>
        <dbReference type="EMBL" id="QEM43029.1"/>
    </source>
</evidence>
<reference evidence="1" key="1">
    <citation type="submission" date="2019-07" db="EMBL/GenBank/DDBJ databases">
        <authorList>
            <person name="Lin J."/>
            <person name="Cucic S."/>
            <person name="Klem A."/>
            <person name="Kropinski A."/>
            <person name="Anany H."/>
        </authorList>
    </citation>
    <scope>NUCLEOTIDE SEQUENCE [LARGE SCALE GENOMIC DNA]</scope>
</reference>
<name>A0A7D0N9N4_9CAUD</name>